<reference evidence="1" key="1">
    <citation type="submission" date="2014-11" db="EMBL/GenBank/DDBJ databases">
        <authorList>
            <person name="Amaro Gonzalez C."/>
        </authorList>
    </citation>
    <scope>NUCLEOTIDE SEQUENCE</scope>
</reference>
<evidence type="ECO:0000313" key="1">
    <source>
        <dbReference type="EMBL" id="JAH68573.1"/>
    </source>
</evidence>
<sequence>MSKHTPLFFSITIFLGSEQHYKTEYHSNLRLHSLIPLNRGFSNH</sequence>
<protein>
    <submittedName>
        <fullName evidence="1">Uncharacterized protein</fullName>
    </submittedName>
</protein>
<dbReference type="AlphaFoldDB" id="A0A0E9UUC8"/>
<dbReference type="EMBL" id="GBXM01040004">
    <property type="protein sequence ID" value="JAH68573.1"/>
    <property type="molecule type" value="Transcribed_RNA"/>
</dbReference>
<organism evidence="1">
    <name type="scientific">Anguilla anguilla</name>
    <name type="common">European freshwater eel</name>
    <name type="synonym">Muraena anguilla</name>
    <dbReference type="NCBI Taxonomy" id="7936"/>
    <lineage>
        <taxon>Eukaryota</taxon>
        <taxon>Metazoa</taxon>
        <taxon>Chordata</taxon>
        <taxon>Craniata</taxon>
        <taxon>Vertebrata</taxon>
        <taxon>Euteleostomi</taxon>
        <taxon>Actinopterygii</taxon>
        <taxon>Neopterygii</taxon>
        <taxon>Teleostei</taxon>
        <taxon>Anguilliformes</taxon>
        <taxon>Anguillidae</taxon>
        <taxon>Anguilla</taxon>
    </lineage>
</organism>
<name>A0A0E9UUC8_ANGAN</name>
<accession>A0A0E9UUC8</accession>
<reference evidence="1" key="2">
    <citation type="journal article" date="2015" name="Fish Shellfish Immunol.">
        <title>Early steps in the European eel (Anguilla anguilla)-Vibrio vulnificus interaction in the gills: Role of the RtxA13 toxin.</title>
        <authorList>
            <person name="Callol A."/>
            <person name="Pajuelo D."/>
            <person name="Ebbesson L."/>
            <person name="Teles M."/>
            <person name="MacKenzie S."/>
            <person name="Amaro C."/>
        </authorList>
    </citation>
    <scope>NUCLEOTIDE SEQUENCE</scope>
</reference>
<proteinExistence type="predicted"/>